<dbReference type="SUPFAM" id="SSF52425">
    <property type="entry name" value="Cryptochrome/photolyase, N-terminal domain"/>
    <property type="match status" value="1"/>
</dbReference>
<dbReference type="Proteomes" id="UP001058860">
    <property type="component" value="Chromosome"/>
</dbReference>
<dbReference type="InterPro" id="IPR036134">
    <property type="entry name" value="Crypto/Photolyase_FAD-like_sf"/>
</dbReference>
<accession>A0ABY5PNH9</accession>
<dbReference type="PANTHER" id="PTHR11455:SF9">
    <property type="entry name" value="CRYPTOCHROME CIRCADIAN CLOCK 5 ISOFORM X1"/>
    <property type="match status" value="1"/>
</dbReference>
<dbReference type="InterPro" id="IPR005101">
    <property type="entry name" value="Cryptochr/Photolyase_FAD-bd"/>
</dbReference>
<dbReference type="Gene3D" id="1.25.40.80">
    <property type="match status" value="1"/>
</dbReference>
<evidence type="ECO:0000313" key="7">
    <source>
        <dbReference type="EMBL" id="UUY06132.1"/>
    </source>
</evidence>
<keyword evidence="8" id="KW-1185">Reference proteome</keyword>
<dbReference type="InterPro" id="IPR018394">
    <property type="entry name" value="DNA_photolyase_1_CS_C"/>
</dbReference>
<sequence length="467" mass="52518">MSSTCLLWMRRDLRLHDHPALHRARAEFDVVVPVFVLDDALLHGRYASSPRARFLFGCLRSLDEQLRERGSGLVLRRGAPEHELPKLAEDVGARAVLWTSDVSPYALRRDAAVTAALNERGVRAVPNTGTYARDVSKVRKADGDAFTVFTPYWKTWERLAAREVVEAPRALAPLPAGLDRGELPGAGVQLPAPVCEPGEPAAREALRRWLDGPVDRYADRHDTLAGGTSILSPYLRWGCLSARECEVRARGRATPGADAWVRQLAWRDFYASVLLEHPENVRREFQPKFRSLAWHDDADALDAWKRGETGFPIVDAGMRQLAATGWMHNRARMVVGSFLTKDLHLDWRAGERHFASLLLDGEPAQNNGNWQWIASTGVDPAPYFRRIFNPMIQQQKFDPDGAYVRRWVPELAAVPANRLAEPWTMTEAEQREARCAIGLDYPAPIVDHADERKRAMDRYREASASVA</sequence>
<proteinExistence type="inferred from homology"/>
<dbReference type="Pfam" id="PF00875">
    <property type="entry name" value="DNA_photolyase"/>
    <property type="match status" value="1"/>
</dbReference>
<dbReference type="EMBL" id="CP088295">
    <property type="protein sequence ID" value="UUY06132.1"/>
    <property type="molecule type" value="Genomic_DNA"/>
</dbReference>
<dbReference type="InterPro" id="IPR006050">
    <property type="entry name" value="DNA_photolyase_N"/>
</dbReference>
<evidence type="ECO:0000259" key="6">
    <source>
        <dbReference type="PROSITE" id="PS51645"/>
    </source>
</evidence>
<evidence type="ECO:0000256" key="5">
    <source>
        <dbReference type="RuleBase" id="RU004182"/>
    </source>
</evidence>
<dbReference type="InterPro" id="IPR002081">
    <property type="entry name" value="Cryptochrome/DNA_photolyase_1"/>
</dbReference>
<keyword evidence="4 5" id="KW-0157">Chromophore</keyword>
<comment type="cofactor">
    <cofactor evidence="1">
        <name>FAD</name>
        <dbReference type="ChEBI" id="CHEBI:57692"/>
    </cofactor>
</comment>
<dbReference type="PROSITE" id="PS51645">
    <property type="entry name" value="PHR_CRY_ALPHA_BETA"/>
    <property type="match status" value="1"/>
</dbReference>
<dbReference type="Gene3D" id="3.40.50.620">
    <property type="entry name" value="HUPs"/>
    <property type="match status" value="1"/>
</dbReference>
<keyword evidence="3 5" id="KW-0274">FAD</keyword>
<dbReference type="InterPro" id="IPR036155">
    <property type="entry name" value="Crypto/Photolyase_N_sf"/>
</dbReference>
<feature type="domain" description="Photolyase/cryptochrome alpha/beta" evidence="6">
    <location>
        <begin position="3"/>
        <end position="132"/>
    </location>
</feature>
<evidence type="ECO:0000256" key="4">
    <source>
        <dbReference type="ARBA" id="ARBA00022991"/>
    </source>
</evidence>
<reference evidence="8" key="1">
    <citation type="submission" date="2021-11" db="EMBL/GenBank/DDBJ databases">
        <title>Cultivation dependent microbiological survey of springs from the worlds oldest radium mine currently devoted to the extraction of radon-saturated water.</title>
        <authorList>
            <person name="Kapinusova G."/>
            <person name="Smrhova T."/>
            <person name="Strejcek M."/>
            <person name="Suman J."/>
            <person name="Jani K."/>
            <person name="Pajer P."/>
            <person name="Uhlik O."/>
        </authorList>
    </citation>
    <scope>NUCLEOTIDE SEQUENCE [LARGE SCALE GENOMIC DNA]</scope>
    <source>
        <strain evidence="8">J379</strain>
    </source>
</reference>
<name>A0ABY5PNH9_9ACTN</name>
<evidence type="ECO:0000313" key="8">
    <source>
        <dbReference type="Proteomes" id="UP001058860"/>
    </source>
</evidence>
<evidence type="ECO:0000256" key="3">
    <source>
        <dbReference type="ARBA" id="ARBA00022827"/>
    </source>
</evidence>
<comment type="similarity">
    <text evidence="5">Belongs to the DNA photolyase family.</text>
</comment>
<dbReference type="PRINTS" id="PR00147">
    <property type="entry name" value="DNAPHOTLYASE"/>
</dbReference>
<dbReference type="SUPFAM" id="SSF48173">
    <property type="entry name" value="Cryptochrome/photolyase FAD-binding domain"/>
    <property type="match status" value="1"/>
</dbReference>
<keyword evidence="2 5" id="KW-0285">Flavoprotein</keyword>
<dbReference type="Pfam" id="PF03441">
    <property type="entry name" value="FAD_binding_7"/>
    <property type="match status" value="1"/>
</dbReference>
<organism evidence="7 8">
    <name type="scientific">Svornostia abyssi</name>
    <dbReference type="NCBI Taxonomy" id="2898438"/>
    <lineage>
        <taxon>Bacteria</taxon>
        <taxon>Bacillati</taxon>
        <taxon>Actinomycetota</taxon>
        <taxon>Thermoleophilia</taxon>
        <taxon>Solirubrobacterales</taxon>
        <taxon>Baekduiaceae</taxon>
        <taxon>Svornostia</taxon>
    </lineage>
</organism>
<dbReference type="InterPro" id="IPR014729">
    <property type="entry name" value="Rossmann-like_a/b/a_fold"/>
</dbReference>
<dbReference type="RefSeq" id="WP_353866561.1">
    <property type="nucleotide sequence ID" value="NZ_CP088295.1"/>
</dbReference>
<dbReference type="PANTHER" id="PTHR11455">
    <property type="entry name" value="CRYPTOCHROME"/>
    <property type="match status" value="1"/>
</dbReference>
<evidence type="ECO:0000256" key="2">
    <source>
        <dbReference type="ARBA" id="ARBA00022630"/>
    </source>
</evidence>
<evidence type="ECO:0000256" key="1">
    <source>
        <dbReference type="ARBA" id="ARBA00001974"/>
    </source>
</evidence>
<protein>
    <submittedName>
        <fullName evidence="7">DNA photolyase family protein</fullName>
    </submittedName>
</protein>
<dbReference type="Gene3D" id="1.10.579.10">
    <property type="entry name" value="DNA Cyclobutane Dipyrimidine Photolyase, subunit A, domain 3"/>
    <property type="match status" value="1"/>
</dbReference>
<dbReference type="PROSITE" id="PS00394">
    <property type="entry name" value="DNA_PHOTOLYASES_1_1"/>
    <property type="match status" value="1"/>
</dbReference>
<gene>
    <name evidence="7" type="ORF">LRS13_11665</name>
</gene>